<name>A0A812M4L7_SYMPI</name>
<dbReference type="EMBL" id="CAJNIZ010007113">
    <property type="protein sequence ID" value="CAE7255272.1"/>
    <property type="molecule type" value="Genomic_DNA"/>
</dbReference>
<dbReference type="InterPro" id="IPR036770">
    <property type="entry name" value="Ankyrin_rpt-contain_sf"/>
</dbReference>
<dbReference type="InterPro" id="IPR002110">
    <property type="entry name" value="Ankyrin_rpt"/>
</dbReference>
<dbReference type="OrthoDB" id="341259at2759"/>
<protein>
    <submittedName>
        <fullName evidence="2">Uncharacterized protein</fullName>
    </submittedName>
</protein>
<evidence type="ECO:0000256" key="1">
    <source>
        <dbReference type="PROSITE-ProRule" id="PRU00023"/>
    </source>
</evidence>
<dbReference type="Gene3D" id="1.25.40.20">
    <property type="entry name" value="Ankyrin repeat-containing domain"/>
    <property type="match status" value="1"/>
</dbReference>
<keyword evidence="3" id="KW-1185">Reference proteome</keyword>
<proteinExistence type="predicted"/>
<evidence type="ECO:0000313" key="3">
    <source>
        <dbReference type="Proteomes" id="UP000649617"/>
    </source>
</evidence>
<comment type="caution">
    <text evidence="2">The sequence shown here is derived from an EMBL/GenBank/DDBJ whole genome shotgun (WGS) entry which is preliminary data.</text>
</comment>
<dbReference type="Pfam" id="PF00023">
    <property type="entry name" value="Ank"/>
    <property type="match status" value="1"/>
</dbReference>
<organism evidence="2 3">
    <name type="scientific">Symbiodinium pilosum</name>
    <name type="common">Dinoflagellate</name>
    <dbReference type="NCBI Taxonomy" id="2952"/>
    <lineage>
        <taxon>Eukaryota</taxon>
        <taxon>Sar</taxon>
        <taxon>Alveolata</taxon>
        <taxon>Dinophyceae</taxon>
        <taxon>Suessiales</taxon>
        <taxon>Symbiodiniaceae</taxon>
        <taxon>Symbiodinium</taxon>
    </lineage>
</organism>
<accession>A0A812M4L7</accession>
<evidence type="ECO:0000313" key="2">
    <source>
        <dbReference type="EMBL" id="CAE7255272.1"/>
    </source>
</evidence>
<dbReference type="AlphaFoldDB" id="A0A812M4L7"/>
<dbReference type="Proteomes" id="UP000649617">
    <property type="component" value="Unassembled WGS sequence"/>
</dbReference>
<dbReference type="PROSITE" id="PS50088">
    <property type="entry name" value="ANK_REPEAT"/>
    <property type="match status" value="1"/>
</dbReference>
<reference evidence="2" key="1">
    <citation type="submission" date="2021-02" db="EMBL/GenBank/DDBJ databases">
        <authorList>
            <person name="Dougan E. K."/>
            <person name="Rhodes N."/>
            <person name="Thang M."/>
            <person name="Chan C."/>
        </authorList>
    </citation>
    <scope>NUCLEOTIDE SEQUENCE</scope>
</reference>
<sequence>MPAPAVVVRDLRSAEDPSKERELIIRRRRKMMAQAKLKVAYFLVENGFRRIDVNCPKRVHLGFAVTYPLHLAAERDDYDMVVLLLHFGADPDMKDSWGRTAHLCTHSGQVQKALKKLGGGVLETQRIPRPSRNPTPLGLEEFFAKLEQDPVVQSLKQARDKRRQEVEQIKV</sequence>
<feature type="repeat" description="ANK" evidence="1">
    <location>
        <begin position="68"/>
        <end position="96"/>
    </location>
</feature>
<dbReference type="PROSITE" id="PS50297">
    <property type="entry name" value="ANK_REP_REGION"/>
    <property type="match status" value="1"/>
</dbReference>
<gene>
    <name evidence="2" type="ORF">SPIL2461_LOCUS5119</name>
</gene>
<keyword evidence="1" id="KW-0040">ANK repeat</keyword>
<dbReference type="SUPFAM" id="SSF48403">
    <property type="entry name" value="Ankyrin repeat"/>
    <property type="match status" value="1"/>
</dbReference>